<dbReference type="RefSeq" id="WP_185756789.1">
    <property type="nucleotide sequence ID" value="NZ_RJNH01000007.1"/>
</dbReference>
<name>A0A3R9HU45_STRMT</name>
<dbReference type="PANTHER" id="PTHR38733:SF1">
    <property type="entry name" value="TYPE IV METHYL-DIRECTED RESTRICTION ENZYME ECOKMCRBC"/>
    <property type="match status" value="1"/>
</dbReference>
<dbReference type="InterPro" id="IPR019292">
    <property type="entry name" value="McrC"/>
</dbReference>
<comment type="caution">
    <text evidence="1">The sequence shown here is derived from an EMBL/GenBank/DDBJ whole genome shotgun (WGS) entry which is preliminary data.</text>
</comment>
<organism evidence="1 2">
    <name type="scientific">Streptococcus mitis</name>
    <dbReference type="NCBI Taxonomy" id="28037"/>
    <lineage>
        <taxon>Bacteria</taxon>
        <taxon>Bacillati</taxon>
        <taxon>Bacillota</taxon>
        <taxon>Bacilli</taxon>
        <taxon>Lactobacillales</taxon>
        <taxon>Streptococcaceae</taxon>
        <taxon>Streptococcus</taxon>
        <taxon>Streptococcus mitis group</taxon>
    </lineage>
</organism>
<sequence length="438" mass="52006">MKPKVLTVKEFKEIKKEDLGERNFILLEEFIEENSGDDVEERLSDFLRISSHKGVKVIKPQNYVGVINIDNKVQIEILPKIDIGDENKLRKLFLKMLSCLKEFKGKSFKNAQINVSQLPIYEVFIQMYLNEVQELLKKGLKSDYLTIEGNLTFFKGKFLINQHLKHNIIRKDRFYMAYDEFHINRPENRLIKTTLLKLNKISSNGKNQLLVKRLLAEFEMVNQSTNIDKDFSLVKKDRNAQAYQSLMTWSQVFLKNKSFSTFKGTENVNALLFPMEKIFEAYVAKQLKIKFPEWKVETQKEDKYLFDNPKTFGLKPDIYMAKGESAIVLDTKWKKLIQNNKNRKNYGISESDMHQMYAYAYKYDVENVILIYPKHKEISFKNDYTTYVQKQNNEYNLKRIVITVFLYDMKYDMNQENDNVERLKKIIKKLSDKQPRKK</sequence>
<accession>A0A3R9HU45</accession>
<evidence type="ECO:0000313" key="1">
    <source>
        <dbReference type="EMBL" id="RSI60898.1"/>
    </source>
</evidence>
<dbReference type="Pfam" id="PF10117">
    <property type="entry name" value="McrBC"/>
    <property type="match status" value="1"/>
</dbReference>
<dbReference type="AlphaFoldDB" id="A0A3R9HU45"/>
<evidence type="ECO:0000313" key="2">
    <source>
        <dbReference type="Proteomes" id="UP000278653"/>
    </source>
</evidence>
<dbReference type="PANTHER" id="PTHR38733">
    <property type="entry name" value="PROTEIN MCRC"/>
    <property type="match status" value="1"/>
</dbReference>
<proteinExistence type="predicted"/>
<dbReference type="Proteomes" id="UP000278653">
    <property type="component" value="Unassembled WGS sequence"/>
</dbReference>
<protein>
    <submittedName>
        <fullName evidence="1">5-methylcytosine-specific restriction enzyme subunit McrC</fullName>
    </submittedName>
</protein>
<gene>
    <name evidence="1" type="ORF">D8865_06460</name>
</gene>
<reference evidence="1 2" key="1">
    <citation type="submission" date="2018-11" db="EMBL/GenBank/DDBJ databases">
        <title>Species Designations Belie Phenotypic and Genotypic Heterogeneity in Oral Streptococci.</title>
        <authorList>
            <person name="Velsko I."/>
        </authorList>
    </citation>
    <scope>NUCLEOTIDE SEQUENCE [LARGE SCALE GENOMIC DNA]</scope>
    <source>
        <strain evidence="1 2">BCC15</strain>
    </source>
</reference>
<dbReference type="EMBL" id="RJNH01000007">
    <property type="protein sequence ID" value="RSI60898.1"/>
    <property type="molecule type" value="Genomic_DNA"/>
</dbReference>